<gene>
    <name evidence="1" type="ORF">BDR25DRAFT_353257</name>
</gene>
<organism evidence="1 2">
    <name type="scientific">Lindgomyces ingoldianus</name>
    <dbReference type="NCBI Taxonomy" id="673940"/>
    <lineage>
        <taxon>Eukaryota</taxon>
        <taxon>Fungi</taxon>
        <taxon>Dikarya</taxon>
        <taxon>Ascomycota</taxon>
        <taxon>Pezizomycotina</taxon>
        <taxon>Dothideomycetes</taxon>
        <taxon>Pleosporomycetidae</taxon>
        <taxon>Pleosporales</taxon>
        <taxon>Lindgomycetaceae</taxon>
        <taxon>Lindgomyces</taxon>
    </lineage>
</organism>
<reference evidence="1" key="1">
    <citation type="journal article" date="2020" name="Stud. Mycol.">
        <title>101 Dothideomycetes genomes: a test case for predicting lifestyles and emergence of pathogens.</title>
        <authorList>
            <person name="Haridas S."/>
            <person name="Albert R."/>
            <person name="Binder M."/>
            <person name="Bloem J."/>
            <person name="Labutti K."/>
            <person name="Salamov A."/>
            <person name="Andreopoulos B."/>
            <person name="Baker S."/>
            <person name="Barry K."/>
            <person name="Bills G."/>
            <person name="Bluhm B."/>
            <person name="Cannon C."/>
            <person name="Castanera R."/>
            <person name="Culley D."/>
            <person name="Daum C."/>
            <person name="Ezra D."/>
            <person name="Gonzalez J."/>
            <person name="Henrissat B."/>
            <person name="Kuo A."/>
            <person name="Liang C."/>
            <person name="Lipzen A."/>
            <person name="Lutzoni F."/>
            <person name="Magnuson J."/>
            <person name="Mondo S."/>
            <person name="Nolan M."/>
            <person name="Ohm R."/>
            <person name="Pangilinan J."/>
            <person name="Park H.-J."/>
            <person name="Ramirez L."/>
            <person name="Alfaro M."/>
            <person name="Sun H."/>
            <person name="Tritt A."/>
            <person name="Yoshinaga Y."/>
            <person name="Zwiers L.-H."/>
            <person name="Turgeon B."/>
            <person name="Goodwin S."/>
            <person name="Spatafora J."/>
            <person name="Crous P."/>
            <person name="Grigoriev I."/>
        </authorList>
    </citation>
    <scope>NUCLEOTIDE SEQUENCE</scope>
    <source>
        <strain evidence="1">ATCC 200398</strain>
    </source>
</reference>
<accession>A0ACB6R130</accession>
<dbReference type="EMBL" id="MU003501">
    <property type="protein sequence ID" value="KAF2472948.1"/>
    <property type="molecule type" value="Genomic_DNA"/>
</dbReference>
<keyword evidence="2" id="KW-1185">Reference proteome</keyword>
<name>A0ACB6R130_9PLEO</name>
<evidence type="ECO:0000313" key="1">
    <source>
        <dbReference type="EMBL" id="KAF2472948.1"/>
    </source>
</evidence>
<dbReference type="Proteomes" id="UP000799755">
    <property type="component" value="Unassembled WGS sequence"/>
</dbReference>
<protein>
    <submittedName>
        <fullName evidence="1">Uncharacterized protein</fullName>
    </submittedName>
</protein>
<sequence>MAATGPFLAVVTLVYALGNMVVEYNRKADILIPKYKREAAKNISDERVDRQFHYSLFPAGRPDPSKYPLSELKLGTAFRLEQFDFTARQNSKYLTRQLPEEGFIVFSGRGTYSQGNPESLTISNFVEQVTVILIELFEKAQYDRSEIIMKRLQGKDFTAMQGNLQPFLQHSFRLYQLNSLENRCSQNALMSLREAHKEAMGGSKYLVKVSTKPEISMPGKRLDVIHRGRLIIESGRFGLVPARTALHQRVNRLVSKHSQNSSPPYLLRKNVLRRPPIPPYHGYHFISGSQSGKDRESKEIDSNQHSLCVMLTLVEENLCEKLPLRVALWHQPITMIIQNINRSLRNRSTRNLRLTSLPLRTVVRLKNSVFKDVKGWRSNRCPSSSIGSSQAMVATPTLRYSKSLSISSLSPPPAATGLIQLRLCSFKRTGYVIAQWREENSSSYGVTSREKYSRRRIVSRYSYATSIVTYYVLLEALDNIQNLTSSDTSLKHLEEINLNGNQCNVPAHLEPLNILSDFLFNIEVQLKREEWSRVQAIESRVVRNIRRQRSYLESAAQPPRNHHPLNITYFPFQDVSVSFDVELARRHSVTIASSSRNTHQICAYEYKNINISLFNSPSNATTLGIL</sequence>
<evidence type="ECO:0000313" key="2">
    <source>
        <dbReference type="Proteomes" id="UP000799755"/>
    </source>
</evidence>
<proteinExistence type="predicted"/>
<comment type="caution">
    <text evidence="1">The sequence shown here is derived from an EMBL/GenBank/DDBJ whole genome shotgun (WGS) entry which is preliminary data.</text>
</comment>